<dbReference type="InterPro" id="IPR005467">
    <property type="entry name" value="His_kinase_dom"/>
</dbReference>
<dbReference type="SMART" id="SM00387">
    <property type="entry name" value="HATPase_c"/>
    <property type="match status" value="1"/>
</dbReference>
<proteinExistence type="predicted"/>
<evidence type="ECO:0000256" key="6">
    <source>
        <dbReference type="ARBA" id="ARBA00022679"/>
    </source>
</evidence>
<keyword evidence="10" id="KW-0067">ATP-binding</keyword>
<dbReference type="InterPro" id="IPR036097">
    <property type="entry name" value="HisK_dim/P_sf"/>
</dbReference>
<comment type="subcellular location">
    <subcellularLocation>
        <location evidence="2">Cell membrane</location>
        <topology evidence="2">Multi-pass membrane protein</topology>
    </subcellularLocation>
</comment>
<dbReference type="PROSITE" id="PS50109">
    <property type="entry name" value="HIS_KIN"/>
    <property type="match status" value="1"/>
</dbReference>
<dbReference type="PANTHER" id="PTHR45528:SF1">
    <property type="entry name" value="SENSOR HISTIDINE KINASE CPXA"/>
    <property type="match status" value="1"/>
</dbReference>
<dbReference type="InterPro" id="IPR050398">
    <property type="entry name" value="HssS/ArlS-like"/>
</dbReference>
<accession>A0A564S8S9</accession>
<keyword evidence="5" id="KW-0597">Phosphoprotein</keyword>
<feature type="transmembrane region" description="Helical" evidence="14">
    <location>
        <begin position="409"/>
        <end position="427"/>
    </location>
</feature>
<dbReference type="SUPFAM" id="SSF47384">
    <property type="entry name" value="Homodimeric domain of signal transducing histidine kinase"/>
    <property type="match status" value="1"/>
</dbReference>
<dbReference type="InterPro" id="IPR036890">
    <property type="entry name" value="HATPase_C_sf"/>
</dbReference>
<reference evidence="16 17" key="1">
    <citation type="submission" date="2019-07" db="EMBL/GenBank/DDBJ databases">
        <authorList>
            <person name="Hibberd C M."/>
            <person name="Gehrig L. J."/>
            <person name="Chang H.-W."/>
            <person name="Venkatesh S."/>
        </authorList>
    </citation>
    <scope>NUCLEOTIDE SEQUENCE [LARGE SCALE GENOMIC DNA]</scope>
    <source>
        <strain evidence="16">Ruminococcus_torques_SSTS_Bg7063</strain>
    </source>
</reference>
<evidence type="ECO:0000256" key="1">
    <source>
        <dbReference type="ARBA" id="ARBA00000085"/>
    </source>
</evidence>
<dbReference type="GO" id="GO:0005886">
    <property type="term" value="C:plasma membrane"/>
    <property type="evidence" value="ECO:0007669"/>
    <property type="project" value="UniProtKB-SubCell"/>
</dbReference>
<dbReference type="SUPFAM" id="SSF55874">
    <property type="entry name" value="ATPase domain of HSP90 chaperone/DNA topoisomerase II/histidine kinase"/>
    <property type="match status" value="1"/>
</dbReference>
<evidence type="ECO:0000256" key="3">
    <source>
        <dbReference type="ARBA" id="ARBA00012438"/>
    </source>
</evidence>
<dbReference type="AlphaFoldDB" id="A0A564S8S9"/>
<feature type="transmembrane region" description="Helical" evidence="14">
    <location>
        <begin position="216"/>
        <end position="235"/>
    </location>
</feature>
<dbReference type="GO" id="GO:0005524">
    <property type="term" value="F:ATP binding"/>
    <property type="evidence" value="ECO:0007669"/>
    <property type="project" value="UniProtKB-KW"/>
</dbReference>
<feature type="transmembrane region" description="Helical" evidence="14">
    <location>
        <begin position="297"/>
        <end position="321"/>
    </location>
</feature>
<evidence type="ECO:0000256" key="2">
    <source>
        <dbReference type="ARBA" id="ARBA00004651"/>
    </source>
</evidence>
<keyword evidence="6 16" id="KW-0808">Transferase</keyword>
<feature type="domain" description="Histidine kinase" evidence="15">
    <location>
        <begin position="494"/>
        <end position="707"/>
    </location>
</feature>
<dbReference type="FunFam" id="1.10.287.130:FF:000008">
    <property type="entry name" value="Two-component sensor histidine kinase"/>
    <property type="match status" value="1"/>
</dbReference>
<evidence type="ECO:0000313" key="16">
    <source>
        <dbReference type="EMBL" id="VUW91469.1"/>
    </source>
</evidence>
<dbReference type="InterPro" id="IPR003594">
    <property type="entry name" value="HATPase_dom"/>
</dbReference>
<sequence>MLDTNLKSNRKIRIIITIVILSLFAAGVVESYYMVPKKNIASTVTVEEDIEECIERMDYSLATGNRLLYSEVTDAMDASEQMELMSDSAFSLFKKYMDYQIFDKEGNPLLEGNDDQTNEALKLNTSYALKIEYKYGTSGTVSNVTVSSTKLSPEEAYDVEKDLSYYCMDADLEDQIDDKEQTDGISIVYGMTDANYDEFISANQEEDEYVDYNYSMFWSSAALFFLGALLAALLLPCIPKVGRYEGKLFRMPFELAVILGISALGIGYGAFAGLVYWSFENYHPSGNIMWNTISMLGINWGIWFCLLGVFFCVAESLRLIFTEGRNYWEEHTIVGMLIRWGKENRGEVHEKRHLLKKAWKDMKAFLHHQYEAILQMDLRDKGNKGILRIVILNFLLLLVVKLFSYSIGLIPLIVYSIILFFVMKKVLNGIKKKYQLLLKSTNQLAEGQLDFPIEGDVGIFRPIQDELKKIQSGFKKAVDEEVKNERMKTELVTNVSHDLRTPLTAIITYIDLLKNEKDEEKRKEYTEVLERKSLRLKALIEDLFEMSKAASKTIQMNYMKVDLVGLIRQAELENEEKIREAHLEFRWKLPEDKVVLWLDSEKTYRIFENLIVNITKYAMPHTRVYIEMNERPDDVQIFMKNVSAGELNFNTEEITDRFVRGDSSRNTEGSGLGLAIAKSFAQLQHGNLNITTEADLFKAEIILPKLEMSEKKED</sequence>
<evidence type="ECO:0000256" key="8">
    <source>
        <dbReference type="ARBA" id="ARBA00022741"/>
    </source>
</evidence>
<evidence type="ECO:0000256" key="14">
    <source>
        <dbReference type="SAM" id="Phobius"/>
    </source>
</evidence>
<comment type="catalytic activity">
    <reaction evidence="1">
        <text>ATP + protein L-histidine = ADP + protein N-phospho-L-histidine.</text>
        <dbReference type="EC" id="2.7.13.3"/>
    </reaction>
</comment>
<organism evidence="16 17">
    <name type="scientific">[Ruminococcus] torques</name>
    <dbReference type="NCBI Taxonomy" id="33039"/>
    <lineage>
        <taxon>Bacteria</taxon>
        <taxon>Bacillati</taxon>
        <taxon>Bacillota</taxon>
        <taxon>Clostridia</taxon>
        <taxon>Lachnospirales</taxon>
        <taxon>Lachnospiraceae</taxon>
        <taxon>Mediterraneibacter</taxon>
    </lineage>
</organism>
<keyword evidence="9 16" id="KW-0418">Kinase</keyword>
<keyword evidence="17" id="KW-1185">Reference proteome</keyword>
<evidence type="ECO:0000313" key="17">
    <source>
        <dbReference type="Proteomes" id="UP000363661"/>
    </source>
</evidence>
<dbReference type="GO" id="GO:0000155">
    <property type="term" value="F:phosphorelay sensor kinase activity"/>
    <property type="evidence" value="ECO:0007669"/>
    <property type="project" value="InterPro"/>
</dbReference>
<evidence type="ECO:0000259" key="15">
    <source>
        <dbReference type="PROSITE" id="PS50109"/>
    </source>
</evidence>
<dbReference type="Gene3D" id="3.30.565.10">
    <property type="entry name" value="Histidine kinase-like ATPase, C-terminal domain"/>
    <property type="match status" value="1"/>
</dbReference>
<keyword evidence="8" id="KW-0547">Nucleotide-binding</keyword>
<dbReference type="PANTHER" id="PTHR45528">
    <property type="entry name" value="SENSOR HISTIDINE KINASE CPXA"/>
    <property type="match status" value="1"/>
</dbReference>
<keyword evidence="4" id="KW-1003">Cell membrane</keyword>
<dbReference type="EMBL" id="CABHNA010000004">
    <property type="protein sequence ID" value="VUW91469.1"/>
    <property type="molecule type" value="Genomic_DNA"/>
</dbReference>
<dbReference type="InterPro" id="IPR003661">
    <property type="entry name" value="HisK_dim/P_dom"/>
</dbReference>
<evidence type="ECO:0000256" key="13">
    <source>
        <dbReference type="ARBA" id="ARBA00023136"/>
    </source>
</evidence>
<feature type="transmembrane region" description="Helical" evidence="14">
    <location>
        <begin position="12"/>
        <end position="35"/>
    </location>
</feature>
<evidence type="ECO:0000256" key="12">
    <source>
        <dbReference type="ARBA" id="ARBA00023012"/>
    </source>
</evidence>
<protein>
    <recommendedName>
        <fullName evidence="3">histidine kinase</fullName>
        <ecNumber evidence="3">2.7.13.3</ecNumber>
    </recommendedName>
</protein>
<evidence type="ECO:0000256" key="7">
    <source>
        <dbReference type="ARBA" id="ARBA00022692"/>
    </source>
</evidence>
<evidence type="ECO:0000256" key="11">
    <source>
        <dbReference type="ARBA" id="ARBA00022989"/>
    </source>
</evidence>
<keyword evidence="11 14" id="KW-1133">Transmembrane helix</keyword>
<keyword evidence="13 14" id="KW-0472">Membrane</keyword>
<dbReference type="CDD" id="cd00082">
    <property type="entry name" value="HisKA"/>
    <property type="match status" value="1"/>
</dbReference>
<dbReference type="Pfam" id="PF02518">
    <property type="entry name" value="HATPase_c"/>
    <property type="match status" value="1"/>
</dbReference>
<gene>
    <name evidence="16" type="primary">yycG_7</name>
    <name evidence="16" type="ORF">RTSSTS7063_02890</name>
</gene>
<dbReference type="SMART" id="SM00388">
    <property type="entry name" value="HisKA"/>
    <property type="match status" value="1"/>
</dbReference>
<keyword evidence="12" id="KW-0902">Two-component regulatory system</keyword>
<feature type="transmembrane region" description="Helical" evidence="14">
    <location>
        <begin position="255"/>
        <end position="277"/>
    </location>
</feature>
<evidence type="ECO:0000256" key="10">
    <source>
        <dbReference type="ARBA" id="ARBA00022840"/>
    </source>
</evidence>
<dbReference type="Proteomes" id="UP000363661">
    <property type="component" value="Unassembled WGS sequence"/>
</dbReference>
<evidence type="ECO:0000256" key="9">
    <source>
        <dbReference type="ARBA" id="ARBA00022777"/>
    </source>
</evidence>
<dbReference type="Pfam" id="PF00512">
    <property type="entry name" value="HisKA"/>
    <property type="match status" value="1"/>
</dbReference>
<evidence type="ECO:0000256" key="5">
    <source>
        <dbReference type="ARBA" id="ARBA00022553"/>
    </source>
</evidence>
<dbReference type="EC" id="2.7.13.3" evidence="3"/>
<keyword evidence="7 14" id="KW-0812">Transmembrane</keyword>
<evidence type="ECO:0000256" key="4">
    <source>
        <dbReference type="ARBA" id="ARBA00022475"/>
    </source>
</evidence>
<name>A0A564S8S9_9FIRM</name>
<dbReference type="Gene3D" id="1.10.287.130">
    <property type="match status" value="1"/>
</dbReference>